<dbReference type="PANTHER" id="PTHR28139">
    <property type="entry name" value="UPF0768 PROTEIN YBL029C-A"/>
    <property type="match status" value="1"/>
</dbReference>
<dbReference type="OMA" id="PLIPMKS"/>
<dbReference type="STRING" id="1037660.A0A066WBU7"/>
<dbReference type="AlphaFoldDB" id="A0A066WBU7"/>
<gene>
    <name evidence="2" type="ORF">K437DRAFT_254803</name>
</gene>
<dbReference type="OrthoDB" id="5545479at2759"/>
<evidence type="ECO:0008006" key="4">
    <source>
        <dbReference type="Google" id="ProtNLM"/>
    </source>
</evidence>
<dbReference type="HOGENOM" id="CLU_115926_2_0_1"/>
<evidence type="ECO:0000256" key="1">
    <source>
        <dbReference type="SAM" id="MobiDB-lite"/>
    </source>
</evidence>
<keyword evidence="3" id="KW-1185">Reference proteome</keyword>
<comment type="caution">
    <text evidence="2">The sequence shown here is derived from an EMBL/GenBank/DDBJ whole genome shotgun (WGS) entry which is preliminary data.</text>
</comment>
<feature type="region of interest" description="Disordered" evidence="1">
    <location>
        <begin position="78"/>
        <end position="106"/>
    </location>
</feature>
<reference evidence="2 3" key="1">
    <citation type="submission" date="2014-05" db="EMBL/GenBank/DDBJ databases">
        <title>Draft genome sequence of a rare smut relative, Tilletiaria anomala UBC 951.</title>
        <authorList>
            <consortium name="DOE Joint Genome Institute"/>
            <person name="Toome M."/>
            <person name="Kuo A."/>
            <person name="Henrissat B."/>
            <person name="Lipzen A."/>
            <person name="Tritt A."/>
            <person name="Yoshinaga Y."/>
            <person name="Zane M."/>
            <person name="Barry K."/>
            <person name="Grigoriev I.V."/>
            <person name="Spatafora J.W."/>
            <person name="Aimea M.C."/>
        </authorList>
    </citation>
    <scope>NUCLEOTIDE SEQUENCE [LARGE SCALE GENOMIC DNA]</scope>
    <source>
        <strain evidence="2 3">UBC 951</strain>
    </source>
</reference>
<evidence type="ECO:0000313" key="2">
    <source>
        <dbReference type="EMBL" id="KDN51397.1"/>
    </source>
</evidence>
<organism evidence="2 3">
    <name type="scientific">Tilletiaria anomala (strain ATCC 24038 / CBS 436.72 / UBC 951)</name>
    <dbReference type="NCBI Taxonomy" id="1037660"/>
    <lineage>
        <taxon>Eukaryota</taxon>
        <taxon>Fungi</taxon>
        <taxon>Dikarya</taxon>
        <taxon>Basidiomycota</taxon>
        <taxon>Ustilaginomycotina</taxon>
        <taxon>Exobasidiomycetes</taxon>
        <taxon>Georgefischeriales</taxon>
        <taxon>Tilletiariaceae</taxon>
        <taxon>Tilletiaria</taxon>
    </lineage>
</organism>
<feature type="compositionally biased region" description="Gly residues" evidence="1">
    <location>
        <begin position="81"/>
        <end position="92"/>
    </location>
</feature>
<dbReference type="InParanoid" id="A0A066WBU7"/>
<accession>A0A066WBU7</accession>
<dbReference type="RefSeq" id="XP_013244737.1">
    <property type="nucleotide sequence ID" value="XM_013389283.1"/>
</dbReference>
<protein>
    <recommendedName>
        <fullName evidence="4">Zinc-ribbon 15 domain-containing protein</fullName>
    </recommendedName>
</protein>
<evidence type="ECO:0000313" key="3">
    <source>
        <dbReference type="Proteomes" id="UP000027361"/>
    </source>
</evidence>
<name>A0A066WBU7_TILAU</name>
<dbReference type="PANTHER" id="PTHR28139:SF1">
    <property type="entry name" value="UPF0768 PROTEIN YBL029C-A"/>
    <property type="match status" value="1"/>
</dbReference>
<dbReference type="EMBL" id="JMSN01000016">
    <property type="protein sequence ID" value="KDN51397.1"/>
    <property type="molecule type" value="Genomic_DNA"/>
</dbReference>
<proteinExistence type="predicted"/>
<dbReference type="GeneID" id="25263980"/>
<dbReference type="Proteomes" id="UP000027361">
    <property type="component" value="Unassembled WGS sequence"/>
</dbReference>
<sequence length="106" mass="11790">MDFCFFIPIIFGCPAKIKQTDTQPHICPKCHNAQVVRAKSRTWLEVCWIPLIPMKSREIFICGICQWQTDAHGQYQPAPAGAGGFGGPQGPYGGPPQHGYYPPPKY</sequence>